<dbReference type="InterPro" id="IPR011990">
    <property type="entry name" value="TPR-like_helical_dom_sf"/>
</dbReference>
<name>A0AAV7F3Q6_ARIFI</name>
<sequence length="551" mass="61458">MRTSWHFLHSEISKPHQTLSRTKLLHALVITTGSSGNSFFATKTLRVYAINGDLVSARQVFDQTPLKSVFLWNSMVRAYARDHEFKDAFSLFTRMLISETKPDNFTFACVLRACAEKIDLATAKCVHGIMVLYGLLTDPISGTALVNTYSTLSRMKDADFVFNGIRTHDLVSWNSLLTGYAKRGFWHKGLELFNKMQTLLIKPDGYTMVSLLSCFSDPNLLEIGRGVHALCLKNGSEASMHVRSALVSMYCRCHAFTFAFQEFIEFPDPDLVTWSSLISGCSQLGDYGHALFFFSEMIKADKIPDAVLIATVLSASAQLTMFGPGKEIHAYVLRHKLDSQVMVASALLDLYSKSGFINSALKVFEMAGGRNTVTYNSMILGLGLNGFPHEATELFKQMLEIGLKPDESTFSALLCSCCHGGLVIEGRELFKRMEDEFGIIPGTEHYVYMVKLLGVAGHLDEAYNLIMAMAEVPDSAIWGALLMGCTVHRNSHLLDIVARQLFETKPDKRAYGVMVSNIYAADDRWYDVENLRDPTKKGLPQKVPGRSWLCT</sequence>
<dbReference type="AlphaFoldDB" id="A0AAV7F3Q6"/>
<dbReference type="PANTHER" id="PTHR47926:SF539">
    <property type="entry name" value="DYW DOMAIN-CONTAINING PROTEIN"/>
    <property type="match status" value="1"/>
</dbReference>
<dbReference type="Pfam" id="PF13041">
    <property type="entry name" value="PPR_2"/>
    <property type="match status" value="3"/>
</dbReference>
<dbReference type="PROSITE" id="PS51375">
    <property type="entry name" value="PPR"/>
    <property type="match status" value="5"/>
</dbReference>
<dbReference type="InterPro" id="IPR002885">
    <property type="entry name" value="PPR_rpt"/>
</dbReference>
<dbReference type="InterPro" id="IPR046848">
    <property type="entry name" value="E_motif"/>
</dbReference>
<feature type="repeat" description="PPR" evidence="2">
    <location>
        <begin position="68"/>
        <end position="102"/>
    </location>
</feature>
<feature type="repeat" description="PPR" evidence="2">
    <location>
        <begin position="406"/>
        <end position="436"/>
    </location>
</feature>
<keyword evidence="4" id="KW-1185">Reference proteome</keyword>
<feature type="repeat" description="PPR" evidence="2">
    <location>
        <begin position="169"/>
        <end position="203"/>
    </location>
</feature>
<dbReference type="Pfam" id="PF01535">
    <property type="entry name" value="PPR"/>
    <property type="match status" value="2"/>
</dbReference>
<dbReference type="FunFam" id="1.25.40.10:FF:000090">
    <property type="entry name" value="Pentatricopeptide repeat-containing protein, chloroplastic"/>
    <property type="match status" value="1"/>
</dbReference>
<dbReference type="Pfam" id="PF20431">
    <property type="entry name" value="E_motif"/>
    <property type="match status" value="1"/>
</dbReference>
<dbReference type="Proteomes" id="UP000825729">
    <property type="component" value="Unassembled WGS sequence"/>
</dbReference>
<evidence type="ECO:0000256" key="2">
    <source>
        <dbReference type="PROSITE-ProRule" id="PRU00708"/>
    </source>
</evidence>
<evidence type="ECO:0008006" key="5">
    <source>
        <dbReference type="Google" id="ProtNLM"/>
    </source>
</evidence>
<keyword evidence="1" id="KW-0677">Repeat</keyword>
<dbReference type="GO" id="GO:0009451">
    <property type="term" value="P:RNA modification"/>
    <property type="evidence" value="ECO:0007669"/>
    <property type="project" value="InterPro"/>
</dbReference>
<dbReference type="Gene3D" id="1.25.40.10">
    <property type="entry name" value="Tetratricopeptide repeat domain"/>
    <property type="match status" value="4"/>
</dbReference>
<feature type="repeat" description="PPR" evidence="2">
    <location>
        <begin position="270"/>
        <end position="304"/>
    </location>
</feature>
<dbReference type="EMBL" id="JAINDJ010000003">
    <property type="protein sequence ID" value="KAG9455289.1"/>
    <property type="molecule type" value="Genomic_DNA"/>
</dbReference>
<dbReference type="PANTHER" id="PTHR47926">
    <property type="entry name" value="PENTATRICOPEPTIDE REPEAT-CONTAINING PROTEIN"/>
    <property type="match status" value="1"/>
</dbReference>
<reference evidence="3 4" key="1">
    <citation type="submission" date="2021-07" db="EMBL/GenBank/DDBJ databases">
        <title>The Aristolochia fimbriata genome: insights into angiosperm evolution, floral development and chemical biosynthesis.</title>
        <authorList>
            <person name="Jiao Y."/>
        </authorList>
    </citation>
    <scope>NUCLEOTIDE SEQUENCE [LARGE SCALE GENOMIC DNA]</scope>
    <source>
        <strain evidence="3">IBCAS-2021</strain>
        <tissue evidence="3">Leaf</tissue>
    </source>
</reference>
<protein>
    <recommendedName>
        <fullName evidence="5">Pentatricopeptide repeat-containing protein</fullName>
    </recommendedName>
</protein>
<evidence type="ECO:0000313" key="4">
    <source>
        <dbReference type="Proteomes" id="UP000825729"/>
    </source>
</evidence>
<evidence type="ECO:0000256" key="1">
    <source>
        <dbReference type="ARBA" id="ARBA00022737"/>
    </source>
</evidence>
<comment type="caution">
    <text evidence="3">The sequence shown here is derived from an EMBL/GenBank/DDBJ whole genome shotgun (WGS) entry which is preliminary data.</text>
</comment>
<dbReference type="NCBIfam" id="TIGR00756">
    <property type="entry name" value="PPR"/>
    <property type="match status" value="5"/>
</dbReference>
<proteinExistence type="predicted"/>
<dbReference type="GO" id="GO:0003723">
    <property type="term" value="F:RNA binding"/>
    <property type="evidence" value="ECO:0007669"/>
    <property type="project" value="InterPro"/>
</dbReference>
<accession>A0AAV7F3Q6</accession>
<evidence type="ECO:0000313" key="3">
    <source>
        <dbReference type="EMBL" id="KAG9455289.1"/>
    </source>
</evidence>
<gene>
    <name evidence="3" type="ORF">H6P81_008193</name>
</gene>
<dbReference type="InterPro" id="IPR046960">
    <property type="entry name" value="PPR_At4g14850-like_plant"/>
</dbReference>
<organism evidence="3 4">
    <name type="scientific">Aristolochia fimbriata</name>
    <name type="common">White veined hardy Dutchman's pipe vine</name>
    <dbReference type="NCBI Taxonomy" id="158543"/>
    <lineage>
        <taxon>Eukaryota</taxon>
        <taxon>Viridiplantae</taxon>
        <taxon>Streptophyta</taxon>
        <taxon>Embryophyta</taxon>
        <taxon>Tracheophyta</taxon>
        <taxon>Spermatophyta</taxon>
        <taxon>Magnoliopsida</taxon>
        <taxon>Magnoliidae</taxon>
        <taxon>Piperales</taxon>
        <taxon>Aristolochiaceae</taxon>
        <taxon>Aristolochia</taxon>
    </lineage>
</organism>
<feature type="repeat" description="PPR" evidence="2">
    <location>
        <begin position="371"/>
        <end position="405"/>
    </location>
</feature>